<accession>M3HVW8</accession>
<organism evidence="1 2">
    <name type="scientific">Leptospira borgpetersenii str. 200701203</name>
    <dbReference type="NCBI Taxonomy" id="1193007"/>
    <lineage>
        <taxon>Bacteria</taxon>
        <taxon>Pseudomonadati</taxon>
        <taxon>Spirochaetota</taxon>
        <taxon>Spirochaetia</taxon>
        <taxon>Leptospirales</taxon>
        <taxon>Leptospiraceae</taxon>
        <taxon>Leptospira</taxon>
    </lineage>
</organism>
<proteinExistence type="predicted"/>
<name>M3HVW8_LEPBO</name>
<gene>
    <name evidence="1" type="ORF">LEP1GSC123_0810</name>
</gene>
<dbReference type="Proteomes" id="UP000011783">
    <property type="component" value="Unassembled WGS sequence"/>
</dbReference>
<comment type="caution">
    <text evidence="1">The sequence shown here is derived from an EMBL/GenBank/DDBJ whole genome shotgun (WGS) entry which is preliminary data.</text>
</comment>
<reference evidence="1 2" key="1">
    <citation type="submission" date="2013-01" db="EMBL/GenBank/DDBJ databases">
        <authorList>
            <person name="Harkins D.M."/>
            <person name="Durkin A.S."/>
            <person name="Brinkac L.M."/>
            <person name="Haft D.H."/>
            <person name="Selengut J.D."/>
            <person name="Sanka R."/>
            <person name="DePew J."/>
            <person name="Purushe J."/>
            <person name="Picardeau M."/>
            <person name="Werts C."/>
            <person name="Goarant C."/>
            <person name="Vinetz J.M."/>
            <person name="Sutton G.G."/>
            <person name="Nierman W.C."/>
            <person name="Fouts D.E."/>
        </authorList>
    </citation>
    <scope>NUCLEOTIDE SEQUENCE [LARGE SCALE GENOMIC DNA]</scope>
    <source>
        <strain evidence="1 2">200701203</strain>
    </source>
</reference>
<sequence>MFDFDYFEKAQAKREKKKESQNLQKTWYTTCIYLCKNTGTEVIR</sequence>
<dbReference type="BioCyc" id="LBOR1193007:G11KN-2060-MONOMER"/>
<dbReference type="EMBL" id="AKWO02000002">
    <property type="protein sequence ID" value="EMG02196.1"/>
    <property type="molecule type" value="Genomic_DNA"/>
</dbReference>
<evidence type="ECO:0000313" key="2">
    <source>
        <dbReference type="Proteomes" id="UP000011783"/>
    </source>
</evidence>
<dbReference type="AlphaFoldDB" id="M3HVW8"/>
<protein>
    <submittedName>
        <fullName evidence="1">Uncharacterized protein</fullName>
    </submittedName>
</protein>
<evidence type="ECO:0000313" key="1">
    <source>
        <dbReference type="EMBL" id="EMG02196.1"/>
    </source>
</evidence>